<dbReference type="PROSITE" id="PS50157">
    <property type="entry name" value="ZINC_FINGER_C2H2_2"/>
    <property type="match status" value="2"/>
</dbReference>
<feature type="domain" description="C2H2-type" evidence="3">
    <location>
        <begin position="140"/>
        <end position="167"/>
    </location>
</feature>
<reference evidence="5" key="1">
    <citation type="submission" date="2022-11" db="UniProtKB">
        <authorList>
            <consortium name="WormBaseParasite"/>
        </authorList>
    </citation>
    <scope>IDENTIFICATION</scope>
</reference>
<dbReference type="PROSITE" id="PS00028">
    <property type="entry name" value="ZINC_FINGER_C2H2_1"/>
    <property type="match status" value="1"/>
</dbReference>
<protein>
    <submittedName>
        <fullName evidence="5">C2H2-type domain-containing protein</fullName>
    </submittedName>
</protein>
<keyword evidence="1" id="KW-0863">Zinc-finger</keyword>
<feature type="domain" description="C2H2-type" evidence="3">
    <location>
        <begin position="56"/>
        <end position="79"/>
    </location>
</feature>
<dbReference type="GO" id="GO:0045944">
    <property type="term" value="P:positive regulation of transcription by RNA polymerase II"/>
    <property type="evidence" value="ECO:0007669"/>
    <property type="project" value="InterPro"/>
</dbReference>
<dbReference type="SMART" id="SM00355">
    <property type="entry name" value="ZnF_C2H2"/>
    <property type="match status" value="3"/>
</dbReference>
<keyword evidence="4" id="KW-1185">Reference proteome</keyword>
<accession>A0A914ZG16</accession>
<dbReference type="InterPro" id="IPR013087">
    <property type="entry name" value="Znf_C2H2_type"/>
</dbReference>
<organism evidence="4 5">
    <name type="scientific">Parascaris univalens</name>
    <name type="common">Nematode worm</name>
    <dbReference type="NCBI Taxonomy" id="6257"/>
    <lineage>
        <taxon>Eukaryota</taxon>
        <taxon>Metazoa</taxon>
        <taxon>Ecdysozoa</taxon>
        <taxon>Nematoda</taxon>
        <taxon>Chromadorea</taxon>
        <taxon>Rhabditida</taxon>
        <taxon>Spirurina</taxon>
        <taxon>Ascaridomorpha</taxon>
        <taxon>Ascaridoidea</taxon>
        <taxon>Ascarididae</taxon>
        <taxon>Parascaris</taxon>
    </lineage>
</organism>
<keyword evidence="1" id="KW-0479">Metal-binding</keyword>
<dbReference type="GO" id="GO:0000976">
    <property type="term" value="F:transcription cis-regulatory region binding"/>
    <property type="evidence" value="ECO:0007669"/>
    <property type="project" value="InterPro"/>
</dbReference>
<evidence type="ECO:0000256" key="1">
    <source>
        <dbReference type="PROSITE-ProRule" id="PRU00042"/>
    </source>
</evidence>
<evidence type="ECO:0000313" key="4">
    <source>
        <dbReference type="Proteomes" id="UP000887569"/>
    </source>
</evidence>
<dbReference type="WBParaSite" id="PgB02X_g125_t03">
    <property type="protein sequence ID" value="PgB02X_g125_t03"/>
    <property type="gene ID" value="PgB02X_g125"/>
</dbReference>
<dbReference type="GO" id="GO:0005634">
    <property type="term" value="C:nucleus"/>
    <property type="evidence" value="ECO:0007669"/>
    <property type="project" value="TreeGrafter"/>
</dbReference>
<dbReference type="GO" id="GO:0008270">
    <property type="term" value="F:zinc ion binding"/>
    <property type="evidence" value="ECO:0007669"/>
    <property type="project" value="UniProtKB-KW"/>
</dbReference>
<dbReference type="PANTHER" id="PTHR46664:SF1">
    <property type="entry name" value="ATM INTERACTOR"/>
    <property type="match status" value="1"/>
</dbReference>
<keyword evidence="1" id="KW-0862">Zinc</keyword>
<dbReference type="PANTHER" id="PTHR46664">
    <property type="entry name" value="ATM INTERACTOR"/>
    <property type="match status" value="1"/>
</dbReference>
<name>A0A914ZG16_PARUN</name>
<evidence type="ECO:0000256" key="2">
    <source>
        <dbReference type="SAM" id="MobiDB-lite"/>
    </source>
</evidence>
<dbReference type="GO" id="GO:0000981">
    <property type="term" value="F:DNA-binding transcription factor activity, RNA polymerase II-specific"/>
    <property type="evidence" value="ECO:0007669"/>
    <property type="project" value="TreeGrafter"/>
</dbReference>
<evidence type="ECO:0000259" key="3">
    <source>
        <dbReference type="PROSITE" id="PS50157"/>
    </source>
</evidence>
<dbReference type="AlphaFoldDB" id="A0A914ZG16"/>
<proteinExistence type="predicted"/>
<feature type="region of interest" description="Disordered" evidence="2">
    <location>
        <begin position="169"/>
        <end position="197"/>
    </location>
</feature>
<evidence type="ECO:0000313" key="5">
    <source>
        <dbReference type="WBParaSite" id="PgB02X_g125_t03"/>
    </source>
</evidence>
<dbReference type="InterPro" id="IPR055303">
    <property type="entry name" value="ATMIN"/>
</dbReference>
<dbReference type="Proteomes" id="UP000887569">
    <property type="component" value="Unplaced"/>
</dbReference>
<sequence length="428" mass="48250">MSRRFTCTVESDDALETIPSTASITPESSSAEKVEPRFMDIQVSIEKLASASGSSTRCEHCTRTFDNLNALHMHLVKTHNLMYSDADCRLFHRTPNSQRGVKHRYYCPIKQCRYNSGAQYFSAYKLLSQHYKKVHTKKTLRCSKCNMAFSLQRDLTYHVRRRCALRERSSTESTVESGRTKDAIPTQSRGVSRVDESHTVTPKVSTTVFVSPFVVFNIYRDALQHGSSTTSHILKNVDACTQTEGVWADIALNGYDLRSVAANASESCAPGSCHVSAQTSLPPIDSIAFQIYEQNDFHCQTSPLGGVEFGTQIYADETCYGEFDRFDDVRRMHDVPTYIPSSTLNSDANVAMQLPDLHANACRDMRSCADTIEERQFRHAETHVDELDFDEFLRHIETQTCDPFASDALTQTASDFIDSSCMTDWDTF</sequence>